<evidence type="ECO:0000256" key="6">
    <source>
        <dbReference type="ARBA" id="ARBA00022491"/>
    </source>
</evidence>
<dbReference type="PANTHER" id="PTHR33202">
    <property type="entry name" value="ZINC UPTAKE REGULATION PROTEIN"/>
    <property type="match status" value="1"/>
</dbReference>
<dbReference type="InterPro" id="IPR002481">
    <property type="entry name" value="FUR"/>
</dbReference>
<dbReference type="CDD" id="cd07153">
    <property type="entry name" value="Fur_like"/>
    <property type="match status" value="1"/>
</dbReference>
<comment type="subunit">
    <text evidence="3">Homodimer.</text>
</comment>
<keyword evidence="11" id="KW-0804">Transcription</keyword>
<dbReference type="Proteomes" id="UP001162734">
    <property type="component" value="Chromosome"/>
</dbReference>
<keyword evidence="9" id="KW-0805">Transcription regulation</keyword>
<dbReference type="PANTHER" id="PTHR33202:SF2">
    <property type="entry name" value="FERRIC UPTAKE REGULATION PROTEIN"/>
    <property type="match status" value="1"/>
</dbReference>
<dbReference type="Gene3D" id="1.10.10.10">
    <property type="entry name" value="Winged helix-like DNA-binding domain superfamily/Winged helix DNA-binding domain"/>
    <property type="match status" value="1"/>
</dbReference>
<dbReference type="RefSeq" id="WP_404800629.1">
    <property type="nucleotide sequence ID" value="NZ_AP025592.1"/>
</dbReference>
<keyword evidence="10" id="KW-0238">DNA-binding</keyword>
<gene>
    <name evidence="12" type="primary">fur</name>
    <name evidence="12" type="ORF">AMPC_08990</name>
</gene>
<dbReference type="InterPro" id="IPR036390">
    <property type="entry name" value="WH_DNA-bd_sf"/>
</dbReference>
<dbReference type="EMBL" id="AP025592">
    <property type="protein sequence ID" value="BDG07786.1"/>
    <property type="molecule type" value="Genomic_DNA"/>
</dbReference>
<evidence type="ECO:0000313" key="12">
    <source>
        <dbReference type="EMBL" id="BDG07786.1"/>
    </source>
</evidence>
<organism evidence="12 13">
    <name type="scientific">Anaeromyxobacter paludicola</name>
    <dbReference type="NCBI Taxonomy" id="2918171"/>
    <lineage>
        <taxon>Bacteria</taxon>
        <taxon>Pseudomonadati</taxon>
        <taxon>Myxococcota</taxon>
        <taxon>Myxococcia</taxon>
        <taxon>Myxococcales</taxon>
        <taxon>Cystobacterineae</taxon>
        <taxon>Anaeromyxobacteraceae</taxon>
        <taxon>Anaeromyxobacter</taxon>
    </lineage>
</organism>
<evidence type="ECO:0000256" key="9">
    <source>
        <dbReference type="ARBA" id="ARBA00023015"/>
    </source>
</evidence>
<evidence type="ECO:0000256" key="3">
    <source>
        <dbReference type="ARBA" id="ARBA00011738"/>
    </source>
</evidence>
<dbReference type="InterPro" id="IPR043135">
    <property type="entry name" value="Fur_C"/>
</dbReference>
<proteinExistence type="inferred from homology"/>
<reference evidence="13" key="1">
    <citation type="journal article" date="2022" name="Int. J. Syst. Evol. Microbiol.">
        <title>Anaeromyxobacter oryzae sp. nov., Anaeromyxobacter diazotrophicus sp. nov. and Anaeromyxobacter paludicola sp. nov., isolated from paddy soils.</title>
        <authorList>
            <person name="Itoh H."/>
            <person name="Xu Z."/>
            <person name="Mise K."/>
            <person name="Masuda Y."/>
            <person name="Ushijima N."/>
            <person name="Hayakawa C."/>
            <person name="Shiratori Y."/>
            <person name="Senoo K."/>
        </authorList>
    </citation>
    <scope>NUCLEOTIDE SEQUENCE [LARGE SCALE GENOMIC DNA]</scope>
    <source>
        <strain evidence="13">Red630</strain>
    </source>
</reference>
<accession>A0ABN6N470</accession>
<sequence>MSRQAQSQHESSEAGADQRSPVALLGTFIAARGLKHSRQRDVIVETFFEIGGHVPVEALVARVHERDRRISVATVYRTMKLLAECGLALPRQFGDGQTRYEPATAGAHHHDHLICTGCGAIVEFENEDIEDLQLRVARSHGFEVESHKLELYGRCAACRARGEGRS</sequence>
<evidence type="ECO:0000256" key="4">
    <source>
        <dbReference type="ARBA" id="ARBA00020910"/>
    </source>
</evidence>
<dbReference type="Gene3D" id="3.30.1490.190">
    <property type="match status" value="1"/>
</dbReference>
<comment type="subcellular location">
    <subcellularLocation>
        <location evidence="1">Cytoplasm</location>
    </subcellularLocation>
</comment>
<dbReference type="InterPro" id="IPR036388">
    <property type="entry name" value="WH-like_DNA-bd_sf"/>
</dbReference>
<dbReference type="Pfam" id="PF01475">
    <property type="entry name" value="FUR"/>
    <property type="match status" value="1"/>
</dbReference>
<evidence type="ECO:0000256" key="5">
    <source>
        <dbReference type="ARBA" id="ARBA00022490"/>
    </source>
</evidence>
<name>A0ABN6N470_9BACT</name>
<evidence type="ECO:0000256" key="2">
    <source>
        <dbReference type="ARBA" id="ARBA00007957"/>
    </source>
</evidence>
<evidence type="ECO:0000313" key="13">
    <source>
        <dbReference type="Proteomes" id="UP001162734"/>
    </source>
</evidence>
<evidence type="ECO:0000256" key="8">
    <source>
        <dbReference type="ARBA" id="ARBA00022833"/>
    </source>
</evidence>
<evidence type="ECO:0000256" key="7">
    <source>
        <dbReference type="ARBA" id="ARBA00022723"/>
    </source>
</evidence>
<evidence type="ECO:0000256" key="1">
    <source>
        <dbReference type="ARBA" id="ARBA00004496"/>
    </source>
</evidence>
<dbReference type="SUPFAM" id="SSF46785">
    <property type="entry name" value="Winged helix' DNA-binding domain"/>
    <property type="match status" value="1"/>
</dbReference>
<keyword evidence="6" id="KW-0678">Repressor</keyword>
<evidence type="ECO:0000256" key="11">
    <source>
        <dbReference type="ARBA" id="ARBA00023163"/>
    </source>
</evidence>
<keyword evidence="7" id="KW-0479">Metal-binding</keyword>
<evidence type="ECO:0000256" key="10">
    <source>
        <dbReference type="ARBA" id="ARBA00023125"/>
    </source>
</evidence>
<keyword evidence="13" id="KW-1185">Reference proteome</keyword>
<keyword evidence="5" id="KW-0963">Cytoplasm</keyword>
<keyword evidence="8" id="KW-0862">Zinc</keyword>
<comment type="similarity">
    <text evidence="2">Belongs to the Fur family.</text>
</comment>
<protein>
    <recommendedName>
        <fullName evidence="4">Ferric uptake regulation protein</fullName>
    </recommendedName>
</protein>